<evidence type="ECO:0000256" key="1">
    <source>
        <dbReference type="ARBA" id="ARBA00022723"/>
    </source>
</evidence>
<evidence type="ECO:0000259" key="3">
    <source>
        <dbReference type="Pfam" id="PF03171"/>
    </source>
</evidence>
<protein>
    <submittedName>
        <fullName evidence="5">Codeine O-demethylase-like</fullName>
    </submittedName>
</protein>
<organism evidence="4 5">
    <name type="scientific">Dioscorea cayennensis subsp. rotundata</name>
    <name type="common">White Guinea yam</name>
    <name type="synonym">Dioscorea rotundata</name>
    <dbReference type="NCBI Taxonomy" id="55577"/>
    <lineage>
        <taxon>Eukaryota</taxon>
        <taxon>Viridiplantae</taxon>
        <taxon>Streptophyta</taxon>
        <taxon>Embryophyta</taxon>
        <taxon>Tracheophyta</taxon>
        <taxon>Spermatophyta</taxon>
        <taxon>Magnoliopsida</taxon>
        <taxon>Liliopsida</taxon>
        <taxon>Dioscoreales</taxon>
        <taxon>Dioscoreaceae</taxon>
        <taxon>Dioscorea</taxon>
    </lineage>
</organism>
<dbReference type="GO" id="GO:0046872">
    <property type="term" value="F:metal ion binding"/>
    <property type="evidence" value="ECO:0007669"/>
    <property type="project" value="UniProtKB-KW"/>
</dbReference>
<feature type="domain" description="Isopenicillin N synthase-like Fe(2+) 2OG dioxygenase" evidence="3">
    <location>
        <begin position="170"/>
        <end position="208"/>
    </location>
</feature>
<sequence>MVDSTNAVMANWHKAHISKDGKVMLINSVIMASPLYYLSVYPIPDSVLNRLSQIARKFLWANDGNSSGIPVVNSNFVETSNHLFRLCPKSQGVWSMIQELTGKNILLIDHISKAFICKTSLIWVRWGPFHQLYGMKGQVENVLRKISKSLELKEDFFVSHIGDKFTTFAIFNYYPCCSKPDLVFGLKPHTDCSLIIVILPDKDVEELQEIKWRIFKSPLYRVVTFSDKDRISIALFCVNLPEKVIGPADELVNDMRPRMYKNLKVKDYLEVFIQRFLQGKRALDWA</sequence>
<dbReference type="Proteomes" id="UP001515500">
    <property type="component" value="Unplaced"/>
</dbReference>
<dbReference type="AlphaFoldDB" id="A0AB40AWJ1"/>
<proteinExistence type="predicted"/>
<dbReference type="Pfam" id="PF03171">
    <property type="entry name" value="2OG-FeII_Oxy"/>
    <property type="match status" value="1"/>
</dbReference>
<dbReference type="RefSeq" id="XP_039119188.1">
    <property type="nucleotide sequence ID" value="XM_039263254.1"/>
</dbReference>
<dbReference type="InterPro" id="IPR027443">
    <property type="entry name" value="IPNS-like_sf"/>
</dbReference>
<keyword evidence="2" id="KW-0408">Iron</keyword>
<keyword evidence="4" id="KW-1185">Reference proteome</keyword>
<name>A0AB40AWJ1_DIOCR</name>
<evidence type="ECO:0000313" key="4">
    <source>
        <dbReference type="Proteomes" id="UP001515500"/>
    </source>
</evidence>
<dbReference type="InterPro" id="IPR044861">
    <property type="entry name" value="IPNS-like_FE2OG_OXY"/>
</dbReference>
<evidence type="ECO:0000313" key="5">
    <source>
        <dbReference type="RefSeq" id="XP_039119188.1"/>
    </source>
</evidence>
<dbReference type="SUPFAM" id="SSF51197">
    <property type="entry name" value="Clavaminate synthase-like"/>
    <property type="match status" value="1"/>
</dbReference>
<reference evidence="5" key="1">
    <citation type="submission" date="2025-08" db="UniProtKB">
        <authorList>
            <consortium name="RefSeq"/>
        </authorList>
    </citation>
    <scope>IDENTIFICATION</scope>
</reference>
<dbReference type="InterPro" id="IPR050295">
    <property type="entry name" value="Plant_2OG-oxidoreductases"/>
</dbReference>
<evidence type="ECO:0000256" key="2">
    <source>
        <dbReference type="ARBA" id="ARBA00023004"/>
    </source>
</evidence>
<gene>
    <name evidence="5" type="primary">LOC120255432</name>
</gene>
<dbReference type="GeneID" id="120255432"/>
<keyword evidence="1" id="KW-0479">Metal-binding</keyword>
<dbReference type="Gene3D" id="2.60.120.330">
    <property type="entry name" value="B-lactam Antibiotic, Isopenicillin N Synthase, Chain"/>
    <property type="match status" value="2"/>
</dbReference>
<dbReference type="PANTHER" id="PTHR47991">
    <property type="entry name" value="OXOGLUTARATE/IRON-DEPENDENT DIOXYGENASE"/>
    <property type="match status" value="1"/>
</dbReference>
<accession>A0AB40AWJ1</accession>